<dbReference type="EMBL" id="QRZA01000010">
    <property type="protein sequence ID" value="RGV33899.1"/>
    <property type="molecule type" value="Genomic_DNA"/>
</dbReference>
<feature type="signal peptide" evidence="10">
    <location>
        <begin position="1"/>
        <end position="40"/>
    </location>
</feature>
<reference evidence="13 14" key="1">
    <citation type="submission" date="2018-08" db="EMBL/GenBank/DDBJ databases">
        <title>A genome reference for cultivated species of the human gut microbiota.</title>
        <authorList>
            <person name="Zou Y."/>
            <person name="Xue W."/>
            <person name="Luo G."/>
        </authorList>
    </citation>
    <scope>NUCLEOTIDE SEQUENCE [LARGE SCALE GENOMIC DNA]</scope>
    <source>
        <strain evidence="13 14">AF14-49</strain>
    </source>
</reference>
<organism evidence="13 14">
    <name type="scientific">Butyricimonas virosa</name>
    <dbReference type="NCBI Taxonomy" id="544645"/>
    <lineage>
        <taxon>Bacteria</taxon>
        <taxon>Pseudomonadati</taxon>
        <taxon>Bacteroidota</taxon>
        <taxon>Bacteroidia</taxon>
        <taxon>Bacteroidales</taxon>
        <taxon>Odoribacteraceae</taxon>
        <taxon>Butyricimonas</taxon>
    </lineage>
</organism>
<dbReference type="InterPro" id="IPR000531">
    <property type="entry name" value="Beta-barrel_TonB"/>
</dbReference>
<accession>A0A412X0T2</accession>
<dbReference type="InterPro" id="IPR012910">
    <property type="entry name" value="Plug_dom"/>
</dbReference>
<dbReference type="Gene3D" id="2.60.40.1120">
    <property type="entry name" value="Carboxypeptidase-like, regulatory domain"/>
    <property type="match status" value="1"/>
</dbReference>
<dbReference type="STRING" id="1121130.GCA_000519105_02982"/>
<evidence type="ECO:0000256" key="1">
    <source>
        <dbReference type="ARBA" id="ARBA00004571"/>
    </source>
</evidence>
<dbReference type="PROSITE" id="PS52016">
    <property type="entry name" value="TONB_DEPENDENT_REC_3"/>
    <property type="match status" value="1"/>
</dbReference>
<evidence type="ECO:0000259" key="12">
    <source>
        <dbReference type="Pfam" id="PF07715"/>
    </source>
</evidence>
<dbReference type="RefSeq" id="WP_118260288.1">
    <property type="nucleotide sequence ID" value="NZ_CALBWO010000060.1"/>
</dbReference>
<dbReference type="Pfam" id="PF13715">
    <property type="entry name" value="CarbopepD_reg_2"/>
    <property type="match status" value="1"/>
</dbReference>
<comment type="caution">
    <text evidence="13">The sequence shown here is derived from an EMBL/GenBank/DDBJ whole genome shotgun (WGS) entry which is preliminary data.</text>
</comment>
<keyword evidence="7 8" id="KW-0998">Cell outer membrane</keyword>
<dbReference type="InterPro" id="IPR036942">
    <property type="entry name" value="Beta-barrel_TonB_sf"/>
</dbReference>
<evidence type="ECO:0000256" key="5">
    <source>
        <dbReference type="ARBA" id="ARBA00023077"/>
    </source>
</evidence>
<dbReference type="GO" id="GO:0009279">
    <property type="term" value="C:cell outer membrane"/>
    <property type="evidence" value="ECO:0007669"/>
    <property type="project" value="UniProtKB-SubCell"/>
</dbReference>
<dbReference type="AlphaFoldDB" id="A0A412X0T2"/>
<keyword evidence="6 8" id="KW-0472">Membrane</keyword>
<dbReference type="NCBIfam" id="TIGR04056">
    <property type="entry name" value="OMP_RagA_SusC"/>
    <property type="match status" value="1"/>
</dbReference>
<evidence type="ECO:0000256" key="8">
    <source>
        <dbReference type="PROSITE-ProRule" id="PRU01360"/>
    </source>
</evidence>
<evidence type="ECO:0000256" key="6">
    <source>
        <dbReference type="ARBA" id="ARBA00023136"/>
    </source>
</evidence>
<dbReference type="InterPro" id="IPR039426">
    <property type="entry name" value="TonB-dep_rcpt-like"/>
</dbReference>
<keyword evidence="3 8" id="KW-1134">Transmembrane beta strand</keyword>
<evidence type="ECO:0000256" key="2">
    <source>
        <dbReference type="ARBA" id="ARBA00022448"/>
    </source>
</evidence>
<keyword evidence="10" id="KW-0732">Signal</keyword>
<evidence type="ECO:0000259" key="11">
    <source>
        <dbReference type="Pfam" id="PF00593"/>
    </source>
</evidence>
<feature type="domain" description="TonB-dependent receptor plug" evidence="12">
    <location>
        <begin position="224"/>
        <end position="348"/>
    </location>
</feature>
<dbReference type="SUPFAM" id="SSF49464">
    <property type="entry name" value="Carboxypeptidase regulatory domain-like"/>
    <property type="match status" value="1"/>
</dbReference>
<dbReference type="Pfam" id="PF00593">
    <property type="entry name" value="TonB_dep_Rec_b-barrel"/>
    <property type="match status" value="1"/>
</dbReference>
<dbReference type="SUPFAM" id="SSF56935">
    <property type="entry name" value="Porins"/>
    <property type="match status" value="1"/>
</dbReference>
<dbReference type="InterPro" id="IPR037066">
    <property type="entry name" value="Plug_dom_sf"/>
</dbReference>
<feature type="domain" description="TonB-dependent receptor-like beta-barrel" evidence="11">
    <location>
        <begin position="497"/>
        <end position="1077"/>
    </location>
</feature>
<keyword evidence="5 9" id="KW-0798">TonB box</keyword>
<dbReference type="InterPro" id="IPR023997">
    <property type="entry name" value="TonB-dep_OMP_SusC/RagA_CS"/>
</dbReference>
<dbReference type="Gene3D" id="2.170.130.10">
    <property type="entry name" value="TonB-dependent receptor, plug domain"/>
    <property type="match status" value="1"/>
</dbReference>
<dbReference type="NCBIfam" id="TIGR04057">
    <property type="entry name" value="SusC_RagA_signa"/>
    <property type="match status" value="1"/>
</dbReference>
<dbReference type="Pfam" id="PF07715">
    <property type="entry name" value="Plug"/>
    <property type="match status" value="1"/>
</dbReference>
<dbReference type="Gene3D" id="2.40.170.20">
    <property type="entry name" value="TonB-dependent receptor, beta-barrel domain"/>
    <property type="match status" value="1"/>
</dbReference>
<evidence type="ECO:0000313" key="14">
    <source>
        <dbReference type="Proteomes" id="UP000283589"/>
    </source>
</evidence>
<name>A0A412X0T2_9BACT</name>
<evidence type="ECO:0000256" key="3">
    <source>
        <dbReference type="ARBA" id="ARBA00022452"/>
    </source>
</evidence>
<proteinExistence type="inferred from homology"/>
<evidence type="ECO:0000313" key="13">
    <source>
        <dbReference type="EMBL" id="RGV33899.1"/>
    </source>
</evidence>
<gene>
    <name evidence="13" type="ORF">DWW18_09645</name>
</gene>
<evidence type="ECO:0000256" key="7">
    <source>
        <dbReference type="ARBA" id="ARBA00023237"/>
    </source>
</evidence>
<keyword evidence="4 8" id="KW-0812">Transmembrane</keyword>
<comment type="subcellular location">
    <subcellularLocation>
        <location evidence="1 8">Cell outer membrane</location>
        <topology evidence="1 8">Multi-pass membrane protein</topology>
    </subcellularLocation>
</comment>
<dbReference type="Proteomes" id="UP000283589">
    <property type="component" value="Unassembled WGS sequence"/>
</dbReference>
<evidence type="ECO:0000256" key="4">
    <source>
        <dbReference type="ARBA" id="ARBA00022692"/>
    </source>
</evidence>
<dbReference type="InterPro" id="IPR023996">
    <property type="entry name" value="TonB-dep_OMP_SusC/RagA"/>
</dbReference>
<dbReference type="InterPro" id="IPR008969">
    <property type="entry name" value="CarboxyPept-like_regulatory"/>
</dbReference>
<keyword evidence="2 8" id="KW-0813">Transport</keyword>
<evidence type="ECO:0000256" key="10">
    <source>
        <dbReference type="SAM" id="SignalP"/>
    </source>
</evidence>
<evidence type="ECO:0000256" key="9">
    <source>
        <dbReference type="RuleBase" id="RU003357"/>
    </source>
</evidence>
<comment type="similarity">
    <text evidence="8 9">Belongs to the TonB-dependent receptor family.</text>
</comment>
<feature type="chain" id="PRO_5019043000" evidence="10">
    <location>
        <begin position="41"/>
        <end position="1131"/>
    </location>
</feature>
<sequence length="1131" mass="127295">MKKKRQECLWGNRISSPRARCLLVIVVLCFFSLFSSQVSAQENRNISINKQNVPFEEIVREVEAQTDYSFMYSTETVQSIGKVSVNVTNVSIKRLMDAVLIGKPCTYQIEGKVVIIKIKEQPVQDTIRQKAVKIKGVVTEADGLPLIGATVVVKGTSVGVVTNATGNFELEVPADHDLVVVSFIGKTSQEVRITGKTEINVVLQDDVQSIDQVVVTGIFNKSRESYTGAVKTISASDLKASGNRSILSQISNIDPSFNIADNIEFGSDPNQLPDITIRGRTSMDVNVRNLQEESSVKSTANLPLFIMDGFEVSLQRVMDMDDELVETITLLKDASATAMYGARGANGVVVITLKRPEAGKLRMSYRGSVNIEAPDFTSYNLMNAREKLDYEVAAGMLDDKYNPNNQNLMELYNRRLIEVERGVNTYWLKYPVKTGVGNRHSLRVDGGSDNFKYAIGLSYNNINGVMKGSSRNTLSGNLYFQYELKNLKFQNDLTISYNKNKNSPYGSFSEYSLANPIYTPYDDEGHIKKQLVETISQTSRTPDPAGNPLYNASLPSRDDGSYTNIQNNFAIEWKITSDLFVRGNFGFTKQDSRTDKYLSREHTSFDTDEYKGENSNMKGSYTYTTSYMLSYEGNLTVNYTKTFNKVHQLYAGLSGNLAEDKDESYSVTGRGFSSLNMKNLGMAGAYALGKPTSTEAHSRRLGLIFNVNYTYDRRYFADFSGKIEGSSKFGSNDRTAPFFSAGLGWNVHNENFLSSSNAINLLRFRFSYGTIGSQNFSSYQALTTYRYFGQENYKYWNGAYMLGMGNPDLSWQKTKQLNLGVETSLFNGLVRLNVDYYNKLTEDLLTDINLPTAGGFSSYKANVGEVRNRGIELDANVFLIRNSESHIMWSVGGNLAHNVNKILKISNALEFLNSELLDEAGPNPSFLYQEGQSMNTIFVVRSLGIDPATGSELFLNKDGERVYTWDPKDKVPFGVNEPKVRGNLRTMFRWRDITLNATFSYRLGGHIYNQTLVDKVENTTTAAKRWGNLDKRALYDRWQNEGDVTKFKNIKDFNTTNASSRFVMKENALSLNTLNVNYEFDTEWLKRHCRLDYLAIGFYAEDVFYLSTVKQERGLSYPFARKFSVSLSVRF</sequence>
<protein>
    <submittedName>
        <fullName evidence="13">SusC/RagA family TonB-linked outer membrane protein</fullName>
    </submittedName>
</protein>